<gene>
    <name evidence="3" type="ORF">IAA81_00485</name>
</gene>
<evidence type="ECO:0000256" key="1">
    <source>
        <dbReference type="SAM" id="MobiDB-lite"/>
    </source>
</evidence>
<accession>A0A9D9HML8</accession>
<dbReference type="Pfam" id="PF01551">
    <property type="entry name" value="Peptidase_M23"/>
    <property type="match status" value="1"/>
</dbReference>
<dbReference type="EMBL" id="JADIMM010000011">
    <property type="protein sequence ID" value="MBO8456689.1"/>
    <property type="molecule type" value="Genomic_DNA"/>
</dbReference>
<dbReference type="AlphaFoldDB" id="A0A9D9HML8"/>
<dbReference type="Gene3D" id="2.70.70.10">
    <property type="entry name" value="Glucose Permease (Domain IIA)"/>
    <property type="match status" value="1"/>
</dbReference>
<sequence length="1246" mass="143577">MIFFGETEERITGRIDSSSRSGLFPVVNRGMWHSGIHVFYPEKDTVIKNPVSGKFVAGNFDDSKFWRYMVIKNEIELPDKEEKAIECYNLYSHLGASEELNDFMKEIGSESEIELTAENLEKIKKMPFYIKAYINLPVNTCTDLKNYKIITVDGKEESGYGIFNCKLKKGDIYVFANGEKIGIVNEINVNNVKYKNYENGKYLFSTKGGNIQLESVEGYLKVEDWMSVSDNLEINLPDGTNADRKDSPGEFVLWQKAEDTCSGIPESNLLVISYTDLDRFVSVYKVTFKDEYDKIKKIFGEINGKGIDKIVCVPEDTQNLYFSDFTETRSMRFKKMIRITDKNGQDVNVYKASEKTMLLLKLMYKTIKSEKKRGASTNPTLNEELWKRAQYKCIKYTPLNFSKKYGNFFTAVRLLDRQGKAIGKRQDIAGRNFVYVKLHCFKDSVYTISVKEKYLTKEMLNISDKNPLNYYYFNSTQVFQKDDAMACGVYGLPKTETDGKAEGEVEITDIDFLSRQFTEEGKKDKSYFWILTKSGYVYALKKNIKKIIIRKKIPVEGEEIKIGANLGWAQSKDKVSRNETPGGTYPYYLDYGLFFTEDIRKKKVYLKKVKITGGKEYKKQKLEIVENDKSAFFIPPGATVDWEKIEGNEQYVKITGMTFRVNVYPPPFCETEEVTYKLKDSAGNIFLCDMEKLTDNNKDCSEGISVRIATEKAGQDENYMKRVEKLAALYLKKYSTCEIREKAQDGDTTEYCSVDITKKCDSMVELETLGGKMNGAERNIKEYTEKLSYEGCKVPVDMEYSEFRDFHLQEEDIDGETYVRFPKPYDGGYLYVPKDSMEIEIKETLQDMLGMTDFNCGKNALFSSFSPVDRLYFKDGELENCKSVLREQLKDTGMERFLSEEQGILFNFNAGGGDEKNSVYGSIYNRYLRRIICKHPVEWDNSENQLTNKAAKEKYERGFEDSRDCDIYSELKKTQSIGNLENLFYFMNPFYFYNKMEGLGLMEYNPYEGKTYRQVYVEKDEKKFPRIRGNNFSETIDFVIVDNPGFAPVYDKKHPNKGPNIRGYAPVTGFFNEDYLDVRTGNGLTYRENRYTVFNHEGVDFRGSAGTEIKSLIYGTVLAYGRDPIYGWTVFVCNRKRTGVYLLGHLSDFNEELLEKGEIMPGDIVGRIGGSGPVDSSGNIDGRFATHLHLSYFKIIKEMSEKEIKSEIVKKTGDVIKQGEYYNENMSQRNPFHHESKRKTNEGGKK</sequence>
<feature type="region of interest" description="Disordered" evidence="1">
    <location>
        <begin position="1220"/>
        <end position="1246"/>
    </location>
</feature>
<dbReference type="InterPro" id="IPR016047">
    <property type="entry name" value="M23ase_b-sheet_dom"/>
</dbReference>
<feature type="domain" description="M23ase beta-sheet core" evidence="2">
    <location>
        <begin position="1095"/>
        <end position="1191"/>
    </location>
</feature>
<protein>
    <submittedName>
        <fullName evidence="3">M23 family metallopeptidase</fullName>
    </submittedName>
</protein>
<dbReference type="SUPFAM" id="SSF51261">
    <property type="entry name" value="Duplicated hybrid motif"/>
    <property type="match status" value="1"/>
</dbReference>
<reference evidence="3" key="2">
    <citation type="journal article" date="2021" name="PeerJ">
        <title>Extensive microbial diversity within the chicken gut microbiome revealed by metagenomics and culture.</title>
        <authorList>
            <person name="Gilroy R."/>
            <person name="Ravi A."/>
            <person name="Getino M."/>
            <person name="Pursley I."/>
            <person name="Horton D.L."/>
            <person name="Alikhan N.F."/>
            <person name="Baker D."/>
            <person name="Gharbi K."/>
            <person name="Hall N."/>
            <person name="Watson M."/>
            <person name="Adriaenssens E.M."/>
            <person name="Foster-Nyarko E."/>
            <person name="Jarju S."/>
            <person name="Secka A."/>
            <person name="Antonio M."/>
            <person name="Oren A."/>
            <person name="Chaudhuri R.R."/>
            <person name="La Ragione R."/>
            <person name="Hildebrand F."/>
            <person name="Pallen M.J."/>
        </authorList>
    </citation>
    <scope>NUCLEOTIDE SEQUENCE</scope>
    <source>
        <strain evidence="3">10532</strain>
    </source>
</reference>
<reference evidence="3" key="1">
    <citation type="submission" date="2020-10" db="EMBL/GenBank/DDBJ databases">
        <authorList>
            <person name="Gilroy R."/>
        </authorList>
    </citation>
    <scope>NUCLEOTIDE SEQUENCE</scope>
    <source>
        <strain evidence="3">10532</strain>
    </source>
</reference>
<evidence type="ECO:0000313" key="3">
    <source>
        <dbReference type="EMBL" id="MBO8456689.1"/>
    </source>
</evidence>
<dbReference type="Proteomes" id="UP000823638">
    <property type="component" value="Unassembled WGS sequence"/>
</dbReference>
<dbReference type="InterPro" id="IPR011055">
    <property type="entry name" value="Dup_hybrid_motif"/>
</dbReference>
<evidence type="ECO:0000313" key="4">
    <source>
        <dbReference type="Proteomes" id="UP000823638"/>
    </source>
</evidence>
<organism evidence="3 4">
    <name type="scientific">Candidatus Gallitreponema excrementavium</name>
    <dbReference type="NCBI Taxonomy" id="2840840"/>
    <lineage>
        <taxon>Bacteria</taxon>
        <taxon>Pseudomonadati</taxon>
        <taxon>Spirochaetota</taxon>
        <taxon>Spirochaetia</taxon>
        <taxon>Spirochaetales</taxon>
        <taxon>Candidatus Gallitreponema</taxon>
    </lineage>
</organism>
<proteinExistence type="predicted"/>
<comment type="caution">
    <text evidence="3">The sequence shown here is derived from an EMBL/GenBank/DDBJ whole genome shotgun (WGS) entry which is preliminary data.</text>
</comment>
<evidence type="ECO:0000259" key="2">
    <source>
        <dbReference type="Pfam" id="PF01551"/>
    </source>
</evidence>
<dbReference type="CDD" id="cd12797">
    <property type="entry name" value="M23_peptidase"/>
    <property type="match status" value="1"/>
</dbReference>
<feature type="compositionally biased region" description="Basic and acidic residues" evidence="1">
    <location>
        <begin position="1232"/>
        <end position="1246"/>
    </location>
</feature>
<name>A0A9D9HML8_9SPIR</name>